<organism evidence="4 5">
    <name type="scientific">Eubacterium pyruvativorans</name>
    <dbReference type="NCBI Taxonomy" id="155865"/>
    <lineage>
        <taxon>Bacteria</taxon>
        <taxon>Bacillati</taxon>
        <taxon>Bacillota</taxon>
        <taxon>Clostridia</taxon>
        <taxon>Eubacteriales</taxon>
        <taxon>Eubacteriaceae</taxon>
        <taxon>Eubacterium</taxon>
    </lineage>
</organism>
<dbReference type="Gene3D" id="3.90.470.20">
    <property type="entry name" value="4'-phosphopantetheinyl transferase domain"/>
    <property type="match status" value="2"/>
</dbReference>
<dbReference type="OrthoDB" id="9808281at2"/>
<keyword evidence="5" id="KW-1185">Reference proteome</keyword>
<evidence type="ECO:0000256" key="1">
    <source>
        <dbReference type="ARBA" id="ARBA00010990"/>
    </source>
</evidence>
<dbReference type="STRING" id="155865.SAMN05216515_10740"/>
<evidence type="ECO:0000259" key="3">
    <source>
        <dbReference type="Pfam" id="PF01648"/>
    </source>
</evidence>
<dbReference type="AlphaFoldDB" id="A0A1I7GDM7"/>
<dbReference type="GO" id="GO:0008897">
    <property type="term" value="F:holo-[acyl-carrier-protein] synthase activity"/>
    <property type="evidence" value="ECO:0007669"/>
    <property type="project" value="InterPro"/>
</dbReference>
<dbReference type="SUPFAM" id="SSF56214">
    <property type="entry name" value="4'-phosphopantetheinyl transferase"/>
    <property type="match status" value="1"/>
</dbReference>
<dbReference type="Proteomes" id="UP000198817">
    <property type="component" value="Unassembled WGS sequence"/>
</dbReference>
<dbReference type="GO" id="GO:0000287">
    <property type="term" value="F:magnesium ion binding"/>
    <property type="evidence" value="ECO:0007669"/>
    <property type="project" value="InterPro"/>
</dbReference>
<evidence type="ECO:0000313" key="4">
    <source>
        <dbReference type="EMBL" id="SFU46535.1"/>
    </source>
</evidence>
<dbReference type="GO" id="GO:0005829">
    <property type="term" value="C:cytosol"/>
    <property type="evidence" value="ECO:0007669"/>
    <property type="project" value="TreeGrafter"/>
</dbReference>
<accession>A0A1I7GDM7</accession>
<protein>
    <submittedName>
        <fullName evidence="4">4'-phosphopantetheinyl transferase superfamily protein</fullName>
    </submittedName>
</protein>
<sequence>MDIIYTYEGKYGHGAAADPMVRACVLDWAERNPAAFPGAHRDRQRIRNAEIRRTEKGKPFFPDLPVHFSVTNSGERWMCMVSDRPCGLDLQQIRPGREQKLARRFFRTEEAAYVASGGPAAFFRLWVRHEAYGKMTGEGLFGSPLPPALEDRGQWNGRPYCFREIRAGRGFLCASATEMPREYELRPLTKNMLKRIRPEEGDACGK</sequence>
<dbReference type="RefSeq" id="WP_090470692.1">
    <property type="nucleotide sequence ID" value="NZ_FOWF01000007.1"/>
</dbReference>
<dbReference type="InterPro" id="IPR037143">
    <property type="entry name" value="4-PPantetheinyl_Trfase_dom_sf"/>
</dbReference>
<reference evidence="4 5" key="1">
    <citation type="submission" date="2016-10" db="EMBL/GenBank/DDBJ databases">
        <authorList>
            <person name="de Groot N.N."/>
        </authorList>
    </citation>
    <scope>NUCLEOTIDE SEQUENCE [LARGE SCALE GENOMIC DNA]</scope>
    <source>
        <strain evidence="4 5">KHGC13</strain>
    </source>
</reference>
<proteinExistence type="inferred from homology"/>
<evidence type="ECO:0000256" key="2">
    <source>
        <dbReference type="ARBA" id="ARBA00022679"/>
    </source>
</evidence>
<name>A0A1I7GDM7_9FIRM</name>
<dbReference type="InterPro" id="IPR050559">
    <property type="entry name" value="P-Pant_transferase_sf"/>
</dbReference>
<comment type="similarity">
    <text evidence="1">Belongs to the P-Pant transferase superfamily. Gsp/Sfp/HetI/AcpT family.</text>
</comment>
<dbReference type="InterPro" id="IPR008278">
    <property type="entry name" value="4-PPantetheinyl_Trfase_dom"/>
</dbReference>
<feature type="domain" description="4'-phosphopantetheinyl transferase" evidence="3">
    <location>
        <begin position="85"/>
        <end position="143"/>
    </location>
</feature>
<dbReference type="EMBL" id="FPBT01000006">
    <property type="protein sequence ID" value="SFU46535.1"/>
    <property type="molecule type" value="Genomic_DNA"/>
</dbReference>
<keyword evidence="2 4" id="KW-0808">Transferase</keyword>
<dbReference type="PANTHER" id="PTHR12215">
    <property type="entry name" value="PHOSPHOPANTETHEINE TRANSFERASE"/>
    <property type="match status" value="1"/>
</dbReference>
<gene>
    <name evidence="4" type="ORF">SAMN05216508_10640</name>
</gene>
<dbReference type="Pfam" id="PF01648">
    <property type="entry name" value="ACPS"/>
    <property type="match status" value="1"/>
</dbReference>
<evidence type="ECO:0000313" key="5">
    <source>
        <dbReference type="Proteomes" id="UP000198817"/>
    </source>
</evidence>
<dbReference type="GO" id="GO:0019878">
    <property type="term" value="P:lysine biosynthetic process via aminoadipic acid"/>
    <property type="evidence" value="ECO:0007669"/>
    <property type="project" value="TreeGrafter"/>
</dbReference>
<dbReference type="PANTHER" id="PTHR12215:SF10">
    <property type="entry name" value="L-AMINOADIPATE-SEMIALDEHYDE DEHYDROGENASE-PHOSPHOPANTETHEINYL TRANSFERASE"/>
    <property type="match status" value="1"/>
</dbReference>